<dbReference type="PATRIC" id="fig|1566026.4.peg.1177"/>
<evidence type="ECO:0008006" key="4">
    <source>
        <dbReference type="Google" id="ProtNLM"/>
    </source>
</evidence>
<sequence>MKRIQLTIIIAFIHFNLFAQNSTECVKGDCQNGYSFAKLLGADGKDYGYQVGFYENGQLNGIANQTGDFGKFWGTFKNGKKHGFFSYESDGNLYAFGQYIEGKKEGLHVVRTKAGYEFKDYKNDVHVSNSPLPTTGTAPCVMGNCTNGKGVSINGNDAVYSTWKNGKMDGMTMQFLISESKIIFAEYTEGIANGVQMTWYFDQTAEIAQMKNGLKHGNFLKRNTENKHEAATYTDGTLVKSF</sequence>
<dbReference type="Proteomes" id="UP000036908">
    <property type="component" value="Unassembled WGS sequence"/>
</dbReference>
<feature type="signal peptide" evidence="1">
    <location>
        <begin position="1"/>
        <end position="19"/>
    </location>
</feature>
<keyword evidence="1" id="KW-0732">Signal</keyword>
<organism evidence="2 3">
    <name type="scientific">Roseivirga seohaensis subsp. aquiponti</name>
    <dbReference type="NCBI Taxonomy" id="1566026"/>
    <lineage>
        <taxon>Bacteria</taxon>
        <taxon>Pseudomonadati</taxon>
        <taxon>Bacteroidota</taxon>
        <taxon>Cytophagia</taxon>
        <taxon>Cytophagales</taxon>
        <taxon>Roseivirgaceae</taxon>
        <taxon>Roseivirga</taxon>
    </lineage>
</organism>
<name>A0A0L8AHN6_9BACT</name>
<dbReference type="OrthoDB" id="9800302at2"/>
<reference evidence="3" key="1">
    <citation type="submission" date="2014-11" db="EMBL/GenBank/DDBJ databases">
        <title>Genome sequencing of Roseivirga sp. D-25.</title>
        <authorList>
            <person name="Selvaratnam C."/>
            <person name="Thevarajoo S."/>
            <person name="Goh K.M."/>
            <person name="Eee R."/>
            <person name="Chan K.-G."/>
            <person name="Chong C.S."/>
        </authorList>
    </citation>
    <scope>NUCLEOTIDE SEQUENCE [LARGE SCALE GENOMIC DNA]</scope>
    <source>
        <strain evidence="3">D-25</strain>
    </source>
</reference>
<feature type="chain" id="PRO_5005579909" description="MORN repeat protein" evidence="1">
    <location>
        <begin position="20"/>
        <end position="242"/>
    </location>
</feature>
<dbReference type="SUPFAM" id="SSF82185">
    <property type="entry name" value="Histone H3 K4-specific methyltransferase SET7/9 N-terminal domain"/>
    <property type="match status" value="2"/>
</dbReference>
<keyword evidence="3" id="KW-1185">Reference proteome</keyword>
<gene>
    <name evidence="2" type="ORF">OB69_14325</name>
</gene>
<accession>A0A0L8AHN6</accession>
<dbReference type="EMBL" id="JSVA01000017">
    <property type="protein sequence ID" value="KOF01914.1"/>
    <property type="molecule type" value="Genomic_DNA"/>
</dbReference>
<protein>
    <recommendedName>
        <fullName evidence="4">MORN repeat protein</fullName>
    </recommendedName>
</protein>
<evidence type="ECO:0000256" key="1">
    <source>
        <dbReference type="SAM" id="SignalP"/>
    </source>
</evidence>
<evidence type="ECO:0000313" key="3">
    <source>
        <dbReference type="Proteomes" id="UP000036908"/>
    </source>
</evidence>
<dbReference type="Gene3D" id="2.20.110.10">
    <property type="entry name" value="Histone H3 K4-specific methyltransferase SET7/9 N-terminal domain"/>
    <property type="match status" value="2"/>
</dbReference>
<comment type="caution">
    <text evidence="2">The sequence shown here is derived from an EMBL/GenBank/DDBJ whole genome shotgun (WGS) entry which is preliminary data.</text>
</comment>
<dbReference type="AlphaFoldDB" id="A0A0L8AHN6"/>
<dbReference type="RefSeq" id="WP_053224432.1">
    <property type="nucleotide sequence ID" value="NZ_JSVA01000017.1"/>
</dbReference>
<evidence type="ECO:0000313" key="2">
    <source>
        <dbReference type="EMBL" id="KOF01914.1"/>
    </source>
</evidence>
<proteinExistence type="predicted"/>